<keyword evidence="2" id="KW-1185">Reference proteome</keyword>
<reference evidence="1 2" key="1">
    <citation type="submission" date="2021-07" db="EMBL/GenBank/DDBJ databases">
        <title>Whole Genome Sequence of Nocardia Iowensis.</title>
        <authorList>
            <person name="Lamm A."/>
            <person name="Collins-Fairclough A.M."/>
            <person name="Bunk B."/>
            <person name="Sproer C."/>
        </authorList>
    </citation>
    <scope>NUCLEOTIDE SEQUENCE [LARGE SCALE GENOMIC DNA]</scope>
    <source>
        <strain evidence="1 2">NRRL 5646</strain>
    </source>
</reference>
<protein>
    <submittedName>
        <fullName evidence="1">DUF5403 family protein</fullName>
    </submittedName>
</protein>
<gene>
    <name evidence="1" type="ORF">KV110_05320</name>
</gene>
<evidence type="ECO:0000313" key="1">
    <source>
        <dbReference type="EMBL" id="QXN92567.1"/>
    </source>
</evidence>
<dbReference type="RefSeq" id="WP_218473956.1">
    <property type="nucleotide sequence ID" value="NZ_BAABJN010000005.1"/>
</dbReference>
<proteinExistence type="predicted"/>
<organism evidence="1 2">
    <name type="scientific">Nocardia iowensis</name>
    <dbReference type="NCBI Taxonomy" id="204891"/>
    <lineage>
        <taxon>Bacteria</taxon>
        <taxon>Bacillati</taxon>
        <taxon>Actinomycetota</taxon>
        <taxon>Actinomycetes</taxon>
        <taxon>Mycobacteriales</taxon>
        <taxon>Nocardiaceae</taxon>
        <taxon>Nocardia</taxon>
    </lineage>
</organism>
<dbReference type="Proteomes" id="UP000694257">
    <property type="component" value="Chromosome"/>
</dbReference>
<accession>A0ABX8RUJ6</accession>
<sequence>MGIEMSQRQMNRLISHLPGVIKAVSDQAHTVADIARAKLAEHRHDGHSTVTVTHGEVDAFVNLDDSRGVKAAAAIEYGHVTKEGKHVPGLYVLTDAAGLERRLPHKAR</sequence>
<dbReference type="Pfam" id="PF17395">
    <property type="entry name" value="DUF5403"/>
    <property type="match status" value="1"/>
</dbReference>
<dbReference type="EMBL" id="CP078145">
    <property type="protein sequence ID" value="QXN92567.1"/>
    <property type="molecule type" value="Genomic_DNA"/>
</dbReference>
<dbReference type="InterPro" id="IPR039452">
    <property type="entry name" value="DUF5403"/>
</dbReference>
<evidence type="ECO:0000313" key="2">
    <source>
        <dbReference type="Proteomes" id="UP000694257"/>
    </source>
</evidence>
<name>A0ABX8RUJ6_NOCIO</name>